<dbReference type="EMBL" id="BONX01000053">
    <property type="protein sequence ID" value="GIH00447.1"/>
    <property type="molecule type" value="Genomic_DNA"/>
</dbReference>
<proteinExistence type="predicted"/>
<evidence type="ECO:0000256" key="1">
    <source>
        <dbReference type="SAM" id="MobiDB-lite"/>
    </source>
</evidence>
<feature type="region of interest" description="Disordered" evidence="1">
    <location>
        <begin position="52"/>
        <end position="71"/>
    </location>
</feature>
<keyword evidence="3" id="KW-1185">Reference proteome</keyword>
<comment type="caution">
    <text evidence="2">The sequence shown here is derived from an EMBL/GenBank/DDBJ whole genome shotgun (WGS) entry which is preliminary data.</text>
</comment>
<evidence type="ECO:0000313" key="3">
    <source>
        <dbReference type="Proteomes" id="UP000621500"/>
    </source>
</evidence>
<organism evidence="2 3">
    <name type="scientific">Plantactinospora mayteni</name>
    <dbReference type="NCBI Taxonomy" id="566021"/>
    <lineage>
        <taxon>Bacteria</taxon>
        <taxon>Bacillati</taxon>
        <taxon>Actinomycetota</taxon>
        <taxon>Actinomycetes</taxon>
        <taxon>Micromonosporales</taxon>
        <taxon>Micromonosporaceae</taxon>
        <taxon>Plantactinospora</taxon>
    </lineage>
</organism>
<evidence type="ECO:0000313" key="2">
    <source>
        <dbReference type="EMBL" id="GIH00447.1"/>
    </source>
</evidence>
<sequence length="104" mass="10371">MAAPSGLDAGPALSAPVAEVTDMTSPIRLVAGTGAGVLAVVVTWPELVPPLGRADGPAVPPDGSRQARSSRLPVAGCRYRFPVAGSGSRLPVAVGNQPRGAADY</sequence>
<dbReference type="Proteomes" id="UP000621500">
    <property type="component" value="Unassembled WGS sequence"/>
</dbReference>
<accession>A0ABQ4F0M4</accession>
<gene>
    <name evidence="2" type="ORF">Pma05_70190</name>
</gene>
<name>A0ABQ4F0M4_9ACTN</name>
<reference evidence="2 3" key="1">
    <citation type="submission" date="2021-01" db="EMBL/GenBank/DDBJ databases">
        <title>Whole genome shotgun sequence of Plantactinospora mayteni NBRC 109088.</title>
        <authorList>
            <person name="Komaki H."/>
            <person name="Tamura T."/>
        </authorList>
    </citation>
    <scope>NUCLEOTIDE SEQUENCE [LARGE SCALE GENOMIC DNA]</scope>
    <source>
        <strain evidence="2 3">NBRC 109088</strain>
    </source>
</reference>
<protein>
    <submittedName>
        <fullName evidence="2">Uncharacterized protein</fullName>
    </submittedName>
</protein>